<evidence type="ECO:0000313" key="2">
    <source>
        <dbReference type="Proteomes" id="UP001055811"/>
    </source>
</evidence>
<accession>A0ACB9GG47</accession>
<proteinExistence type="predicted"/>
<reference evidence="1 2" key="2">
    <citation type="journal article" date="2022" name="Mol. Ecol. Resour.">
        <title>The genomes of chicory, endive, great burdock and yacon provide insights into Asteraceae paleo-polyploidization history and plant inulin production.</title>
        <authorList>
            <person name="Fan W."/>
            <person name="Wang S."/>
            <person name="Wang H."/>
            <person name="Wang A."/>
            <person name="Jiang F."/>
            <person name="Liu H."/>
            <person name="Zhao H."/>
            <person name="Xu D."/>
            <person name="Zhang Y."/>
        </authorList>
    </citation>
    <scope>NUCLEOTIDE SEQUENCE [LARGE SCALE GENOMIC DNA]</scope>
    <source>
        <strain evidence="2">cv. Punajuju</strain>
        <tissue evidence="1">Leaves</tissue>
    </source>
</reference>
<protein>
    <submittedName>
        <fullName evidence="1">Uncharacterized protein</fullName>
    </submittedName>
</protein>
<name>A0ACB9GG47_CICIN</name>
<dbReference type="Proteomes" id="UP001055811">
    <property type="component" value="Linkage Group LG02"/>
</dbReference>
<comment type="caution">
    <text evidence="1">The sequence shown here is derived from an EMBL/GenBank/DDBJ whole genome shotgun (WGS) entry which is preliminary data.</text>
</comment>
<reference evidence="2" key="1">
    <citation type="journal article" date="2022" name="Mol. Ecol. Resour.">
        <title>The genomes of chicory, endive, great burdock and yacon provide insights into Asteraceae palaeo-polyploidization history and plant inulin production.</title>
        <authorList>
            <person name="Fan W."/>
            <person name="Wang S."/>
            <person name="Wang H."/>
            <person name="Wang A."/>
            <person name="Jiang F."/>
            <person name="Liu H."/>
            <person name="Zhao H."/>
            <person name="Xu D."/>
            <person name="Zhang Y."/>
        </authorList>
    </citation>
    <scope>NUCLEOTIDE SEQUENCE [LARGE SCALE GENOMIC DNA]</scope>
    <source>
        <strain evidence="2">cv. Punajuju</strain>
    </source>
</reference>
<keyword evidence="2" id="KW-1185">Reference proteome</keyword>
<gene>
    <name evidence="1" type="ORF">L2E82_12059</name>
</gene>
<evidence type="ECO:0000313" key="1">
    <source>
        <dbReference type="EMBL" id="KAI3782028.1"/>
    </source>
</evidence>
<dbReference type="EMBL" id="CM042010">
    <property type="protein sequence ID" value="KAI3782028.1"/>
    <property type="molecule type" value="Genomic_DNA"/>
</dbReference>
<sequence length="150" mass="16845">MASNARTDILTFPSLITHFCKRAGVLMPDTAPPLVRPQGGIGITNYKMFNKYITPFQNPQEVDAKSNADVQMSDAPSVSRPEMPLWAPTLLSHFDTRFDNLLARVDNRFDTFSTRIGALETEFRDFRHSGQHRSKHGPDDAMTSQPPHST</sequence>
<organism evidence="1 2">
    <name type="scientific">Cichorium intybus</name>
    <name type="common">Chicory</name>
    <dbReference type="NCBI Taxonomy" id="13427"/>
    <lineage>
        <taxon>Eukaryota</taxon>
        <taxon>Viridiplantae</taxon>
        <taxon>Streptophyta</taxon>
        <taxon>Embryophyta</taxon>
        <taxon>Tracheophyta</taxon>
        <taxon>Spermatophyta</taxon>
        <taxon>Magnoliopsida</taxon>
        <taxon>eudicotyledons</taxon>
        <taxon>Gunneridae</taxon>
        <taxon>Pentapetalae</taxon>
        <taxon>asterids</taxon>
        <taxon>campanulids</taxon>
        <taxon>Asterales</taxon>
        <taxon>Asteraceae</taxon>
        <taxon>Cichorioideae</taxon>
        <taxon>Cichorieae</taxon>
        <taxon>Cichoriinae</taxon>
        <taxon>Cichorium</taxon>
    </lineage>
</organism>